<dbReference type="EMBL" id="JAODYY010000026">
    <property type="protein sequence ID" value="MDH0127086.1"/>
    <property type="molecule type" value="Genomic_DNA"/>
</dbReference>
<evidence type="ECO:0000256" key="1">
    <source>
        <dbReference type="SAM" id="MobiDB-lite"/>
    </source>
</evidence>
<name>A0AA42HBN0_9HYPH</name>
<evidence type="ECO:0000313" key="2">
    <source>
        <dbReference type="EMBL" id="MDH0127086.1"/>
    </source>
</evidence>
<reference evidence="2" key="1">
    <citation type="submission" date="2022-09" db="EMBL/GenBank/DDBJ databases">
        <title>Intensive care unit water sources are persistently colonized with multi-drug resistant bacteria and are the site of extensive horizontal gene transfer of antibiotic resistance genes.</title>
        <authorList>
            <person name="Diorio-Toth L."/>
        </authorList>
    </citation>
    <scope>NUCLEOTIDE SEQUENCE</scope>
    <source>
        <strain evidence="2">GD04153</strain>
    </source>
</reference>
<dbReference type="Proteomes" id="UP001158087">
    <property type="component" value="Unassembled WGS sequence"/>
</dbReference>
<feature type="region of interest" description="Disordered" evidence="1">
    <location>
        <begin position="1"/>
        <end position="34"/>
    </location>
</feature>
<gene>
    <name evidence="2" type="ORF">N7376_24260</name>
</gene>
<dbReference type="AlphaFoldDB" id="A0AA42HBN0"/>
<sequence length="110" mass="12093">MTRALTRALAGTGASSPERLKPPQEMIDTERPYRTGARIFSSASGLDDEDRRRSVSAQVFQERAFEVIHVRDGRMGGDRRVGRLQTSSISTVAPWCANVSCRPEIATGMP</sequence>
<evidence type="ECO:0000313" key="3">
    <source>
        <dbReference type="Proteomes" id="UP001158087"/>
    </source>
</evidence>
<accession>A0AA42HBN0</accession>
<organism evidence="2 3">
    <name type="scientific">Brucella intermedia GD04153</name>
    <dbReference type="NCBI Taxonomy" id="2975438"/>
    <lineage>
        <taxon>Bacteria</taxon>
        <taxon>Pseudomonadati</taxon>
        <taxon>Pseudomonadota</taxon>
        <taxon>Alphaproteobacteria</taxon>
        <taxon>Hyphomicrobiales</taxon>
        <taxon>Brucellaceae</taxon>
        <taxon>Brucella/Ochrobactrum group</taxon>
        <taxon>Brucella</taxon>
    </lineage>
</organism>
<proteinExistence type="predicted"/>
<comment type="caution">
    <text evidence="2">The sequence shown here is derived from an EMBL/GenBank/DDBJ whole genome shotgun (WGS) entry which is preliminary data.</text>
</comment>
<feature type="compositionally biased region" description="Basic and acidic residues" evidence="1">
    <location>
        <begin position="18"/>
        <end position="33"/>
    </location>
</feature>
<protein>
    <submittedName>
        <fullName evidence="2">Uncharacterized protein</fullName>
    </submittedName>
</protein>